<evidence type="ECO:0000313" key="2">
    <source>
        <dbReference type="Proteomes" id="UP000004994"/>
    </source>
</evidence>
<dbReference type="Proteomes" id="UP000004994">
    <property type="component" value="Chromosome 6"/>
</dbReference>
<dbReference type="InParanoid" id="A0A3Q7H1Z7"/>
<proteinExistence type="predicted"/>
<keyword evidence="2" id="KW-1185">Reference proteome</keyword>
<dbReference type="EnsemblPlants" id="Solyc06g082400.1.1">
    <property type="protein sequence ID" value="Solyc06g082400.1.1.1"/>
    <property type="gene ID" value="Solyc06g082400.1"/>
</dbReference>
<dbReference type="AlphaFoldDB" id="A0A3Q7H1Z7"/>
<reference evidence="1" key="2">
    <citation type="submission" date="2019-01" db="UniProtKB">
        <authorList>
            <consortium name="EnsemblPlants"/>
        </authorList>
    </citation>
    <scope>IDENTIFICATION</scope>
    <source>
        <strain evidence="1">cv. Heinz 1706</strain>
    </source>
</reference>
<accession>A0A3Q7H1Z7</accession>
<name>A0A3Q7H1Z7_SOLLC</name>
<evidence type="ECO:0000313" key="1">
    <source>
        <dbReference type="EnsemblPlants" id="Solyc06g082400.1.1.1"/>
    </source>
</evidence>
<reference evidence="1" key="1">
    <citation type="journal article" date="2012" name="Nature">
        <title>The tomato genome sequence provides insights into fleshy fruit evolution.</title>
        <authorList>
            <consortium name="Tomato Genome Consortium"/>
        </authorList>
    </citation>
    <scope>NUCLEOTIDE SEQUENCE [LARGE SCALE GENOMIC DNA]</scope>
    <source>
        <strain evidence="1">cv. Heinz 1706</strain>
    </source>
</reference>
<dbReference type="Gramene" id="Solyc06g082400.1.1">
    <property type="protein sequence ID" value="Solyc06g082400.1.1.1"/>
    <property type="gene ID" value="Solyc06g082400.1"/>
</dbReference>
<protein>
    <submittedName>
        <fullName evidence="1">Uncharacterized protein</fullName>
    </submittedName>
</protein>
<organism evidence="1">
    <name type="scientific">Solanum lycopersicum</name>
    <name type="common">Tomato</name>
    <name type="synonym">Lycopersicon esculentum</name>
    <dbReference type="NCBI Taxonomy" id="4081"/>
    <lineage>
        <taxon>Eukaryota</taxon>
        <taxon>Viridiplantae</taxon>
        <taxon>Streptophyta</taxon>
        <taxon>Embryophyta</taxon>
        <taxon>Tracheophyta</taxon>
        <taxon>Spermatophyta</taxon>
        <taxon>Magnoliopsida</taxon>
        <taxon>eudicotyledons</taxon>
        <taxon>Gunneridae</taxon>
        <taxon>Pentapetalae</taxon>
        <taxon>asterids</taxon>
        <taxon>lamiids</taxon>
        <taxon>Solanales</taxon>
        <taxon>Solanaceae</taxon>
        <taxon>Solanoideae</taxon>
        <taxon>Solaneae</taxon>
        <taxon>Solanum</taxon>
        <taxon>Solanum subgen. Lycopersicon</taxon>
    </lineage>
</organism>
<sequence>MDLEFFTTKIQKKSIVKSEYSITKINYRPEGIVNTTPLEYFQTKKKRKGEIFHFNNRL</sequence>
<dbReference type="PaxDb" id="4081-Solyc06g082400.1.1"/>